<evidence type="ECO:0000313" key="2">
    <source>
        <dbReference type="Proteomes" id="UP001432380"/>
    </source>
</evidence>
<reference evidence="1" key="1">
    <citation type="submission" date="2024-01" db="EMBL/GenBank/DDBJ databases">
        <authorList>
            <person name="Zhu Q."/>
        </authorList>
    </citation>
    <scope>NUCLEOTIDE SEQUENCE</scope>
</reference>
<organism evidence="1 2">
    <name type="scientific">Burkholderia phage vB_BpP_HN02</name>
    <dbReference type="NCBI Taxonomy" id="3116925"/>
    <lineage>
        <taxon>Viruses</taxon>
        <taxon>Duplodnaviria</taxon>
        <taxon>Heunggongvirae</taxon>
        <taxon>Uroviricota</taxon>
        <taxon>Caudoviricetes</taxon>
        <taxon>Schitoviridae</taxon>
    </lineage>
</organism>
<name>A0AAX4JHV6_9CAUD</name>
<dbReference type="EMBL" id="PP079243">
    <property type="protein sequence ID" value="WVK89963.1"/>
    <property type="molecule type" value="Genomic_DNA"/>
</dbReference>
<accession>A0AAX4JHV6</accession>
<protein>
    <submittedName>
        <fullName evidence="1">Uncharacterized protein</fullName>
    </submittedName>
</protein>
<proteinExistence type="predicted"/>
<dbReference type="Proteomes" id="UP001432380">
    <property type="component" value="Segment"/>
</dbReference>
<sequence>MEHEIFTAVMVGMALCVSGFCKHSTRVFVGFLIIGVAGMAYSTKSHAADWGNGLNCDSIANLSRAVMYQKEQGNDRYTLKQMTYYAAVGAGVTNLKLLTDAIVDSAFKLEGMTPNLFSAIMYNECVRANQDVYNQRKGML</sequence>
<evidence type="ECO:0000313" key="1">
    <source>
        <dbReference type="EMBL" id="WVK89963.1"/>
    </source>
</evidence>